<dbReference type="STRING" id="593907.Celgi_2810"/>
<reference evidence="4" key="1">
    <citation type="submission" date="2011-04" db="EMBL/GenBank/DDBJ databases">
        <title>Complete sequence of Cellvibrio gilvus ATCC 13127.</title>
        <authorList>
            <person name="Lucas S."/>
            <person name="Han J."/>
            <person name="Lapidus A."/>
            <person name="Cheng J.-F."/>
            <person name="Goodwin L."/>
            <person name="Pitluck S."/>
            <person name="Peters L."/>
            <person name="Munk A."/>
            <person name="Detter J.C."/>
            <person name="Han C."/>
            <person name="Tapia R."/>
            <person name="Land M."/>
            <person name="Hauser L."/>
            <person name="Kyrpides N."/>
            <person name="Ivanova N."/>
            <person name="Ovchinnikova G."/>
            <person name="Pagani I."/>
            <person name="Mead D."/>
            <person name="Brumm P."/>
            <person name="Woyke T."/>
        </authorList>
    </citation>
    <scope>NUCLEOTIDE SEQUENCE [LARGE SCALE GENOMIC DNA]</scope>
    <source>
        <strain evidence="4">ATCC 13127 / NRRL B-14078</strain>
    </source>
</reference>
<dbReference type="AlphaFoldDB" id="F8A561"/>
<dbReference type="OrthoDB" id="9764804at2"/>
<sequence length="309" mass="30758" precursor="true">MPRRSISRFRATAGARALVGLGLIATVTTGCAAPPQAGPASTHAPPVASEPGPTGTGAAAVDGLPSSHVHGVAVNPADGLVYLASHDGLFRYGPHGPERVGPVIDLMGFTVAGPDHFYSSGHPSPGVDLPAPLGLAESTDAGQTWQPLSRGGQSDFHALTASTASVVGYDGSVLRSTTDGQTWTELDAPVEPFALAASPDGRVLVATSGAGVYRSDDGGATWQQPQAPLLQYVAFADDTVAVGVTPDGNVARSEDAGQTWTQVGALGEPVAAVGAARGPDGGVGVVVVTADEVLKSADGGATFGPLTTG</sequence>
<evidence type="ECO:0000313" key="4">
    <source>
        <dbReference type="Proteomes" id="UP000000485"/>
    </source>
</evidence>
<gene>
    <name evidence="3" type="ordered locus">Celgi_2810</name>
</gene>
<feature type="signal peptide" evidence="2">
    <location>
        <begin position="1"/>
        <end position="32"/>
    </location>
</feature>
<dbReference type="Pfam" id="PF02012">
    <property type="entry name" value="BNR"/>
    <property type="match status" value="1"/>
</dbReference>
<keyword evidence="2" id="KW-0732">Signal</keyword>
<dbReference type="SUPFAM" id="SSF110296">
    <property type="entry name" value="Oligoxyloglucan reducing end-specific cellobiohydrolase"/>
    <property type="match status" value="1"/>
</dbReference>
<dbReference type="KEGG" id="cga:Celgi_2810"/>
<dbReference type="InterPro" id="IPR002860">
    <property type="entry name" value="BNR_rpt"/>
</dbReference>
<dbReference type="Proteomes" id="UP000000485">
    <property type="component" value="Chromosome"/>
</dbReference>
<dbReference type="eggNOG" id="COG4447">
    <property type="taxonomic scope" value="Bacteria"/>
</dbReference>
<evidence type="ECO:0000256" key="1">
    <source>
        <dbReference type="SAM" id="MobiDB-lite"/>
    </source>
</evidence>
<dbReference type="HOGENOM" id="CLU_070024_2_0_11"/>
<dbReference type="PROSITE" id="PS51257">
    <property type="entry name" value="PROKAR_LIPOPROTEIN"/>
    <property type="match status" value="1"/>
</dbReference>
<name>F8A561_CELGA</name>
<feature type="chain" id="PRO_5003367091" evidence="2">
    <location>
        <begin position="33"/>
        <end position="309"/>
    </location>
</feature>
<dbReference type="InterPro" id="IPR054817">
    <property type="entry name" value="Glycosyl_F510_1955-like"/>
</dbReference>
<keyword evidence="4" id="KW-1185">Reference proteome</keyword>
<accession>F8A561</accession>
<organism evidence="3 4">
    <name type="scientific">Cellulomonas gilvus (strain ATCC 13127 / NRRL B-14078)</name>
    <name type="common">Cellvibrio gilvus</name>
    <dbReference type="NCBI Taxonomy" id="593907"/>
    <lineage>
        <taxon>Bacteria</taxon>
        <taxon>Bacillati</taxon>
        <taxon>Actinomycetota</taxon>
        <taxon>Actinomycetes</taxon>
        <taxon>Micrococcales</taxon>
        <taxon>Cellulomonadaceae</taxon>
        <taxon>Cellulomonas</taxon>
    </lineage>
</organism>
<proteinExistence type="predicted"/>
<dbReference type="NCBIfam" id="NF045728">
    <property type="entry name" value="glycosyl_F510_1955"/>
    <property type="match status" value="1"/>
</dbReference>
<dbReference type="EMBL" id="CP002665">
    <property type="protein sequence ID" value="AEI13305.1"/>
    <property type="molecule type" value="Genomic_DNA"/>
</dbReference>
<dbReference type="InterPro" id="IPR015943">
    <property type="entry name" value="WD40/YVTN_repeat-like_dom_sf"/>
</dbReference>
<evidence type="ECO:0000256" key="2">
    <source>
        <dbReference type="SAM" id="SignalP"/>
    </source>
</evidence>
<evidence type="ECO:0000313" key="3">
    <source>
        <dbReference type="EMBL" id="AEI13305.1"/>
    </source>
</evidence>
<feature type="region of interest" description="Disordered" evidence="1">
    <location>
        <begin position="34"/>
        <end position="62"/>
    </location>
</feature>
<dbReference type="CDD" id="cd15482">
    <property type="entry name" value="Sialidase_non-viral"/>
    <property type="match status" value="1"/>
</dbReference>
<protein>
    <submittedName>
        <fullName evidence="3">BNR/Asp-box repeat-containing protein</fullName>
    </submittedName>
</protein>
<dbReference type="Gene3D" id="2.130.10.10">
    <property type="entry name" value="YVTN repeat-like/Quinoprotein amine dehydrogenase"/>
    <property type="match status" value="1"/>
</dbReference>